<evidence type="ECO:0000313" key="3">
    <source>
        <dbReference type="Proteomes" id="UP000825886"/>
    </source>
</evidence>
<gene>
    <name evidence="2" type="ORF">K6K13_06605</name>
</gene>
<keyword evidence="3" id="KW-1185">Reference proteome</keyword>
<dbReference type="InterPro" id="IPR042230">
    <property type="entry name" value="CusF_sf"/>
</dbReference>
<dbReference type="EMBL" id="CP081864">
    <property type="protein sequence ID" value="QZN97042.1"/>
    <property type="molecule type" value="Genomic_DNA"/>
</dbReference>
<dbReference type="RefSeq" id="WP_222160052.1">
    <property type="nucleotide sequence ID" value="NZ_CP081864.1"/>
</dbReference>
<name>A0ABX9APE2_9ENTR</name>
<sequence>MRTLLTVIALFASVATTAPAFAETSSVTAHDHNAMMSMPMDHSSMNHGTQPTSAATVYQGSGVVKAWSDTSVTFAHQPIPALNWPAMTMRFGLSAYKGSPLSVGQTVNFTFIQSASGYDLISASAN</sequence>
<dbReference type="InterPro" id="IPR021647">
    <property type="entry name" value="CusF_Ec"/>
</dbReference>
<evidence type="ECO:0000313" key="2">
    <source>
        <dbReference type="EMBL" id="QZN97042.1"/>
    </source>
</evidence>
<keyword evidence="1" id="KW-0732">Signal</keyword>
<accession>A0ABX9APE2</accession>
<organism evidence="2 3">
    <name type="scientific">Symbiopectobacterium purcellii</name>
    <dbReference type="NCBI Taxonomy" id="2871826"/>
    <lineage>
        <taxon>Bacteria</taxon>
        <taxon>Pseudomonadati</taxon>
        <taxon>Pseudomonadota</taxon>
        <taxon>Gammaproteobacteria</taxon>
        <taxon>Enterobacterales</taxon>
        <taxon>Enterobacteriaceae</taxon>
    </lineage>
</organism>
<evidence type="ECO:0000256" key="1">
    <source>
        <dbReference type="SAM" id="SignalP"/>
    </source>
</evidence>
<proteinExistence type="predicted"/>
<reference evidence="2 3" key="1">
    <citation type="submission" date="2021-08" db="EMBL/GenBank/DDBJ databases">
        <title>Culture and genomic analysis of Symbiopectobacterium purcellii sp. nov. gen. nov., isolated from the leafhopper Empoasca decipiens.</title>
        <authorList>
            <person name="Nadal-Jimenez P."/>
            <person name="Siozios S."/>
            <person name="Halliday N."/>
            <person name="Camara M."/>
            <person name="Hurst G.D.D."/>
        </authorList>
    </citation>
    <scope>NUCLEOTIDE SEQUENCE [LARGE SCALE GENOMIC DNA]</scope>
    <source>
        <strain evidence="2 3">SyEd1</strain>
    </source>
</reference>
<dbReference type="Gene3D" id="2.40.50.320">
    <property type="entry name" value="Copper binding periplasmic protein CusF"/>
    <property type="match status" value="1"/>
</dbReference>
<feature type="signal peptide" evidence="1">
    <location>
        <begin position="1"/>
        <end position="22"/>
    </location>
</feature>
<dbReference type="Pfam" id="PF11604">
    <property type="entry name" value="CusF_Ec"/>
    <property type="match status" value="1"/>
</dbReference>
<protein>
    <submittedName>
        <fullName evidence="2">Copper-binding protein</fullName>
    </submittedName>
</protein>
<feature type="chain" id="PRO_5045973733" evidence="1">
    <location>
        <begin position="23"/>
        <end position="126"/>
    </location>
</feature>
<dbReference type="Proteomes" id="UP000825886">
    <property type="component" value="Chromosome"/>
</dbReference>